<name>R2SZ44_9ENTE</name>
<comment type="subunit">
    <text evidence="5">Homodimer. The dihydroxyacetone kinase complex is composed of a homodimer of DhaM, a homodimer of DhaK and the subunit DhaL.</text>
</comment>
<dbReference type="Proteomes" id="UP000013782">
    <property type="component" value="Unassembled WGS sequence"/>
</dbReference>
<dbReference type="EC" id="2.7.1.121" evidence="3"/>
<gene>
    <name evidence="7" type="ORF">UAU_00686</name>
</gene>
<dbReference type="eggNOG" id="COG3412">
    <property type="taxonomic scope" value="Bacteria"/>
</dbReference>
<dbReference type="GO" id="GO:0047324">
    <property type="term" value="F:phosphoenolpyruvate-glycerone phosphotransferase activity"/>
    <property type="evidence" value="ECO:0007669"/>
    <property type="project" value="UniProtKB-EC"/>
</dbReference>
<dbReference type="PANTHER" id="PTHR38594">
    <property type="entry name" value="PEP-DEPENDENT DIHYDROXYACETONE KINASE, PHOSPHORYL DONOR SUBUNIT DHAM"/>
    <property type="match status" value="1"/>
</dbReference>
<dbReference type="EMBL" id="AJAQ01000001">
    <property type="protein sequence ID" value="EOH98016.1"/>
    <property type="molecule type" value="Genomic_DNA"/>
</dbReference>
<dbReference type="RefSeq" id="WP_010755747.1">
    <property type="nucleotide sequence ID" value="NZ_ASWD01000002.1"/>
</dbReference>
<dbReference type="Gene3D" id="3.40.50.510">
    <property type="entry name" value="Phosphotransferase system, mannose-type IIA component"/>
    <property type="match status" value="1"/>
</dbReference>
<dbReference type="PANTHER" id="PTHR38594:SF1">
    <property type="entry name" value="PEP-DEPENDENT DIHYDROXYACETONE KINASE, PHOSPHORYL DONOR SUBUNIT DHAM"/>
    <property type="match status" value="1"/>
</dbReference>
<dbReference type="STRING" id="160454.RV10_GL004620"/>
<dbReference type="InterPro" id="IPR004701">
    <property type="entry name" value="PTS_EIIA_man-typ"/>
</dbReference>
<accession>R2SZ44</accession>
<dbReference type="PATRIC" id="fig|1158607.3.peg.690"/>
<reference evidence="7 8" key="1">
    <citation type="submission" date="2013-02" db="EMBL/GenBank/DDBJ databases">
        <title>The Genome Sequence of Enterococcus pallens BAA-351.</title>
        <authorList>
            <consortium name="The Broad Institute Genome Sequencing Platform"/>
            <consortium name="The Broad Institute Genome Sequencing Center for Infectious Disease"/>
            <person name="Earl A.M."/>
            <person name="Gilmore M.S."/>
            <person name="Lebreton F."/>
            <person name="Walker B."/>
            <person name="Young S.K."/>
            <person name="Zeng Q."/>
            <person name="Gargeya S."/>
            <person name="Fitzgerald M."/>
            <person name="Haas B."/>
            <person name="Abouelleil A."/>
            <person name="Alvarado L."/>
            <person name="Arachchi H.M."/>
            <person name="Berlin A.M."/>
            <person name="Chapman S.B."/>
            <person name="Dewar J."/>
            <person name="Goldberg J."/>
            <person name="Griggs A."/>
            <person name="Gujja S."/>
            <person name="Hansen M."/>
            <person name="Howarth C."/>
            <person name="Imamovic A."/>
            <person name="Larimer J."/>
            <person name="McCowan C."/>
            <person name="Murphy C."/>
            <person name="Neiman D."/>
            <person name="Pearson M."/>
            <person name="Priest M."/>
            <person name="Roberts A."/>
            <person name="Saif S."/>
            <person name="Shea T."/>
            <person name="Sisk P."/>
            <person name="Sykes S."/>
            <person name="Wortman J."/>
            <person name="Nusbaum C."/>
            <person name="Birren B."/>
        </authorList>
    </citation>
    <scope>NUCLEOTIDE SEQUENCE [LARGE SCALE GENOMIC DNA]</scope>
    <source>
        <strain evidence="7 8">ATCC BAA-351</strain>
    </source>
</reference>
<dbReference type="InterPro" id="IPR012844">
    <property type="entry name" value="DhaM_N"/>
</dbReference>
<dbReference type="GO" id="GO:0019563">
    <property type="term" value="P:glycerol catabolic process"/>
    <property type="evidence" value="ECO:0007669"/>
    <property type="project" value="InterPro"/>
</dbReference>
<protein>
    <recommendedName>
        <fullName evidence="3">phosphoenolpyruvate--glycerone phosphotransferase</fullName>
        <ecNumber evidence="3">2.7.1.121</ecNumber>
    </recommendedName>
</protein>
<proteinExistence type="predicted"/>
<keyword evidence="7" id="KW-0418">Kinase</keyword>
<dbReference type="NCBIfam" id="TIGR02364">
    <property type="entry name" value="dha_pts"/>
    <property type="match status" value="1"/>
</dbReference>
<sequence length="122" mass="13200">MTKGILLVSHTTEIPEGLKRLISEVAKGVSITTAGGLEDGSTGTSMEKILQAIEENESNELFAFYDLGSAKMNLEMAIEMTEKKVELFDTAFVEGAYTASALLAAEADEEEIKAQLQKLIIK</sequence>
<evidence type="ECO:0000256" key="4">
    <source>
        <dbReference type="ARBA" id="ARBA00022679"/>
    </source>
</evidence>
<dbReference type="GO" id="GO:0016020">
    <property type="term" value="C:membrane"/>
    <property type="evidence" value="ECO:0007669"/>
    <property type="project" value="InterPro"/>
</dbReference>
<keyword evidence="4" id="KW-0808">Transferase</keyword>
<evidence type="ECO:0000259" key="6">
    <source>
        <dbReference type="PROSITE" id="PS51096"/>
    </source>
</evidence>
<evidence type="ECO:0000256" key="2">
    <source>
        <dbReference type="ARBA" id="ARBA00002788"/>
    </source>
</evidence>
<keyword evidence="8" id="KW-1185">Reference proteome</keyword>
<dbReference type="HOGENOM" id="CLU_045361_1_0_9"/>
<evidence type="ECO:0000256" key="3">
    <source>
        <dbReference type="ARBA" id="ARBA00012095"/>
    </source>
</evidence>
<organism evidence="7 8">
    <name type="scientific">Enterococcus pallens ATCC BAA-351</name>
    <dbReference type="NCBI Taxonomy" id="1158607"/>
    <lineage>
        <taxon>Bacteria</taxon>
        <taxon>Bacillati</taxon>
        <taxon>Bacillota</taxon>
        <taxon>Bacilli</taxon>
        <taxon>Lactobacillales</taxon>
        <taxon>Enterococcaceae</taxon>
        <taxon>Enterococcus</taxon>
    </lineage>
</organism>
<comment type="catalytic activity">
    <reaction evidence="1">
        <text>dihydroxyacetone + phosphoenolpyruvate = dihydroxyacetone phosphate + pyruvate</text>
        <dbReference type="Rhea" id="RHEA:18381"/>
        <dbReference type="ChEBI" id="CHEBI:15361"/>
        <dbReference type="ChEBI" id="CHEBI:16016"/>
        <dbReference type="ChEBI" id="CHEBI:57642"/>
        <dbReference type="ChEBI" id="CHEBI:58702"/>
        <dbReference type="EC" id="2.7.1.121"/>
    </reaction>
</comment>
<dbReference type="OrthoDB" id="7065393at2"/>
<dbReference type="Pfam" id="PF03610">
    <property type="entry name" value="EIIA-man"/>
    <property type="match status" value="1"/>
</dbReference>
<evidence type="ECO:0000256" key="1">
    <source>
        <dbReference type="ARBA" id="ARBA00001113"/>
    </source>
</evidence>
<feature type="domain" description="PTS EIIA type-4" evidence="6">
    <location>
        <begin position="2"/>
        <end position="122"/>
    </location>
</feature>
<dbReference type="PROSITE" id="PS51096">
    <property type="entry name" value="PTS_EIIA_TYPE_4"/>
    <property type="match status" value="1"/>
</dbReference>
<dbReference type="InterPro" id="IPR039643">
    <property type="entry name" value="DhaM"/>
</dbReference>
<evidence type="ECO:0000313" key="8">
    <source>
        <dbReference type="Proteomes" id="UP000013782"/>
    </source>
</evidence>
<dbReference type="AlphaFoldDB" id="R2SZ44"/>
<dbReference type="GO" id="GO:0009401">
    <property type="term" value="P:phosphoenolpyruvate-dependent sugar phosphotransferase system"/>
    <property type="evidence" value="ECO:0007669"/>
    <property type="project" value="InterPro"/>
</dbReference>
<comment type="caution">
    <text evidence="7">The sequence shown here is derived from an EMBL/GenBank/DDBJ whole genome shotgun (WGS) entry which is preliminary data.</text>
</comment>
<dbReference type="InterPro" id="IPR036662">
    <property type="entry name" value="PTS_EIIA_man-typ_sf"/>
</dbReference>
<evidence type="ECO:0000256" key="5">
    <source>
        <dbReference type="ARBA" id="ARBA00046577"/>
    </source>
</evidence>
<evidence type="ECO:0000313" key="7">
    <source>
        <dbReference type="EMBL" id="EOH98016.1"/>
    </source>
</evidence>
<dbReference type="SUPFAM" id="SSF53062">
    <property type="entry name" value="PTS system fructose IIA component-like"/>
    <property type="match status" value="1"/>
</dbReference>
<comment type="function">
    <text evidence="2">Component of the dihydroxyacetone kinase complex, which is responsible for the phosphoenolpyruvate (PEP)-dependent phosphorylation of dihydroxyacetone. DhaM serves as the phosphoryl donor. Is phosphorylated by phosphoenolpyruvate in an EI- and HPr-dependent reaction, and a phosphorelay system on histidine residues finally leads to phosphoryl transfer to DhaL and dihydroxyacetone.</text>
</comment>